<feature type="transmembrane region" description="Helical" evidence="1">
    <location>
        <begin position="20"/>
        <end position="39"/>
    </location>
</feature>
<evidence type="ECO:0000256" key="1">
    <source>
        <dbReference type="SAM" id="Phobius"/>
    </source>
</evidence>
<proteinExistence type="predicted"/>
<evidence type="ECO:0000313" key="3">
    <source>
        <dbReference type="Proteomes" id="UP000229385"/>
    </source>
</evidence>
<organism evidence="2 3">
    <name type="scientific">Candidatus Uhrbacteria bacterium CG_4_9_14_3_um_filter_50_9</name>
    <dbReference type="NCBI Taxonomy" id="1975035"/>
    <lineage>
        <taxon>Bacteria</taxon>
        <taxon>Candidatus Uhriibacteriota</taxon>
    </lineage>
</organism>
<evidence type="ECO:0000313" key="2">
    <source>
        <dbReference type="EMBL" id="PJA45162.1"/>
    </source>
</evidence>
<keyword evidence="1" id="KW-0812">Transmembrane</keyword>
<gene>
    <name evidence="2" type="ORF">CO174_05000</name>
</gene>
<name>A0A2M7XBD9_9BACT</name>
<feature type="transmembrane region" description="Helical" evidence="1">
    <location>
        <begin position="95"/>
        <end position="113"/>
    </location>
</feature>
<dbReference type="Proteomes" id="UP000229385">
    <property type="component" value="Unassembled WGS sequence"/>
</dbReference>
<accession>A0A2M7XBD9</accession>
<comment type="caution">
    <text evidence="2">The sequence shown here is derived from an EMBL/GenBank/DDBJ whole genome shotgun (WGS) entry which is preliminary data.</text>
</comment>
<sequence length="252" mass="28275">MLTVTELLLRSYRLYRKHVWTLLGYAAWLLLPSAAFLALEFSRETYQDAVWFIPVVLLVATSVIFLGLWLTIILTKLCAVIIDGKTLDLKTLQHASWMLITPLLAVTFLQTIIVTGGALLFIIPGLIFLVWYAFAQFALILDGTRGLQSLSQSKQLVQGRFWIVTWKLVSGPIIITFIYTSILVALITTIGLATGAQIEPLFEEGAPLWVGILESIADMFVTPMMLMYFTLLYIELKNHPVTPPVENDKQVA</sequence>
<protein>
    <recommendedName>
        <fullName evidence="4">Glycerophosphoryl diester phosphodiesterase membrane domain-containing protein</fullName>
    </recommendedName>
</protein>
<dbReference type="AlphaFoldDB" id="A0A2M7XBD9"/>
<feature type="transmembrane region" description="Helical" evidence="1">
    <location>
        <begin position="208"/>
        <end position="234"/>
    </location>
</feature>
<feature type="transmembrane region" description="Helical" evidence="1">
    <location>
        <begin position="161"/>
        <end position="188"/>
    </location>
</feature>
<evidence type="ECO:0008006" key="4">
    <source>
        <dbReference type="Google" id="ProtNLM"/>
    </source>
</evidence>
<keyword evidence="1" id="KW-1133">Transmembrane helix</keyword>
<dbReference type="EMBL" id="PFWU01000049">
    <property type="protein sequence ID" value="PJA45162.1"/>
    <property type="molecule type" value="Genomic_DNA"/>
</dbReference>
<keyword evidence="1" id="KW-0472">Membrane</keyword>
<feature type="transmembrane region" description="Helical" evidence="1">
    <location>
        <begin position="51"/>
        <end position="74"/>
    </location>
</feature>
<reference evidence="3" key="1">
    <citation type="submission" date="2017-09" db="EMBL/GenBank/DDBJ databases">
        <title>Depth-based differentiation of microbial function through sediment-hosted aquifers and enrichment of novel symbionts in the deep terrestrial subsurface.</title>
        <authorList>
            <person name="Probst A.J."/>
            <person name="Ladd B."/>
            <person name="Jarett J.K."/>
            <person name="Geller-Mcgrath D.E."/>
            <person name="Sieber C.M.K."/>
            <person name="Emerson J.B."/>
            <person name="Anantharaman K."/>
            <person name="Thomas B.C."/>
            <person name="Malmstrom R."/>
            <person name="Stieglmeier M."/>
            <person name="Klingl A."/>
            <person name="Woyke T."/>
            <person name="Ryan C.M."/>
            <person name="Banfield J.F."/>
        </authorList>
    </citation>
    <scope>NUCLEOTIDE SEQUENCE [LARGE SCALE GENOMIC DNA]</scope>
</reference>
<feature type="transmembrane region" description="Helical" evidence="1">
    <location>
        <begin position="119"/>
        <end position="141"/>
    </location>
</feature>